<organism evidence="6 7">
    <name type="scientific">Natrarchaeobius chitinivorans</name>
    <dbReference type="NCBI Taxonomy" id="1679083"/>
    <lineage>
        <taxon>Archaea</taxon>
        <taxon>Methanobacteriati</taxon>
        <taxon>Methanobacteriota</taxon>
        <taxon>Stenosarchaea group</taxon>
        <taxon>Halobacteria</taxon>
        <taxon>Halobacteriales</taxon>
        <taxon>Natrialbaceae</taxon>
        <taxon>Natrarchaeobius</taxon>
    </lineage>
</organism>
<dbReference type="EMBL" id="REFZ01000002">
    <property type="protein sequence ID" value="RQH02461.1"/>
    <property type="molecule type" value="Genomic_DNA"/>
</dbReference>
<dbReference type="InterPro" id="IPR036388">
    <property type="entry name" value="WH-like_DNA-bd_sf"/>
</dbReference>
<evidence type="ECO:0000259" key="4">
    <source>
        <dbReference type="PROSITE" id="PS51077"/>
    </source>
</evidence>
<dbReference type="SMART" id="SM00346">
    <property type="entry name" value="HTH_ICLR"/>
    <property type="match status" value="1"/>
</dbReference>
<dbReference type="InterPro" id="IPR011991">
    <property type="entry name" value="ArsR-like_HTH"/>
</dbReference>
<evidence type="ECO:0000256" key="1">
    <source>
        <dbReference type="ARBA" id="ARBA00023015"/>
    </source>
</evidence>
<evidence type="ECO:0000313" key="6">
    <source>
        <dbReference type="EMBL" id="RQH02461.1"/>
    </source>
</evidence>
<dbReference type="InterPro" id="IPR014757">
    <property type="entry name" value="Tscrpt_reg_IclR_C"/>
</dbReference>
<dbReference type="CDD" id="cd00090">
    <property type="entry name" value="HTH_ARSR"/>
    <property type="match status" value="1"/>
</dbReference>
<dbReference type="SUPFAM" id="SSF55781">
    <property type="entry name" value="GAF domain-like"/>
    <property type="match status" value="1"/>
</dbReference>
<dbReference type="GO" id="GO:0003677">
    <property type="term" value="F:DNA binding"/>
    <property type="evidence" value="ECO:0007669"/>
    <property type="project" value="UniProtKB-KW"/>
</dbReference>
<keyword evidence="2" id="KW-0238">DNA-binding</keyword>
<protein>
    <submittedName>
        <fullName evidence="6">IclR family transcriptional regulator</fullName>
    </submittedName>
</protein>
<accession>A0A3N6MWT7</accession>
<keyword evidence="3" id="KW-0804">Transcription</keyword>
<evidence type="ECO:0000256" key="3">
    <source>
        <dbReference type="ARBA" id="ARBA00023163"/>
    </source>
</evidence>
<reference evidence="6 7" key="1">
    <citation type="submission" date="2018-10" db="EMBL/GenBank/DDBJ databases">
        <title>Natrarchaeobius chitinivorans gen. nov., sp. nov., and Natrarchaeobius haloalkaliphilus sp. nov., alkaliphilic, chitin-utilizing haloarchaea from hypersaline alkaline lakes.</title>
        <authorList>
            <person name="Sorokin D.Y."/>
            <person name="Elcheninov A.G."/>
            <person name="Kostrikina N.A."/>
            <person name="Bale N.J."/>
            <person name="Sinninghe Damste J.S."/>
            <person name="Khijniak T.V."/>
            <person name="Kublanov I.V."/>
            <person name="Toshchakov S.V."/>
        </authorList>
    </citation>
    <scope>NUCLEOTIDE SEQUENCE [LARGE SCALE GENOMIC DNA]</scope>
    <source>
        <strain evidence="6 7">AArcht7</strain>
    </source>
</reference>
<dbReference type="PANTHER" id="PTHR30136:SF35">
    <property type="entry name" value="HTH-TYPE TRANSCRIPTIONAL REGULATOR RV1719"/>
    <property type="match status" value="1"/>
</dbReference>
<comment type="caution">
    <text evidence="6">The sequence shown here is derived from an EMBL/GenBank/DDBJ whole genome shotgun (WGS) entry which is preliminary data.</text>
</comment>
<keyword evidence="7" id="KW-1185">Reference proteome</keyword>
<dbReference type="GO" id="GO:0045892">
    <property type="term" value="P:negative regulation of DNA-templated transcription"/>
    <property type="evidence" value="ECO:0007669"/>
    <property type="project" value="TreeGrafter"/>
</dbReference>
<dbReference type="SUPFAM" id="SSF46785">
    <property type="entry name" value="Winged helix' DNA-binding domain"/>
    <property type="match status" value="1"/>
</dbReference>
<keyword evidence="1" id="KW-0805">Transcription regulation</keyword>
<dbReference type="PROSITE" id="PS51078">
    <property type="entry name" value="ICLR_ED"/>
    <property type="match status" value="1"/>
</dbReference>
<dbReference type="GO" id="GO:0003700">
    <property type="term" value="F:DNA-binding transcription factor activity"/>
    <property type="evidence" value="ECO:0007669"/>
    <property type="project" value="TreeGrafter"/>
</dbReference>
<dbReference type="InterPro" id="IPR036390">
    <property type="entry name" value="WH_DNA-bd_sf"/>
</dbReference>
<dbReference type="Pfam" id="PF01614">
    <property type="entry name" value="IclR_C"/>
    <property type="match status" value="1"/>
</dbReference>
<evidence type="ECO:0000313" key="7">
    <source>
        <dbReference type="Proteomes" id="UP000281431"/>
    </source>
</evidence>
<evidence type="ECO:0000256" key="2">
    <source>
        <dbReference type="ARBA" id="ARBA00023125"/>
    </source>
</evidence>
<sequence>MAIDTTSDPHGRTLETVSTTFEVLNVLMENDGAKATEIAQALDLSRSAVYNHLTTLKEHEWIVNCDNEYRLSLKFHQFGIFVRNKSTLFSTAKPEVQKLAEETGETAHLATEQHGYQINLLKVTDKPAVADEYHTEKLQKVSYHHDTASGKAILAFLPPERVEAIIDKQGGLPRKTYNTIVDRDELLEDLEETRERGYAINDEEEIERLRAVGAPIRDNAGNVLGAVSVSGPTSRLKGKRFREELPETVMSTANIIELNLNMKNRITSADEPTPENP</sequence>
<dbReference type="InterPro" id="IPR005471">
    <property type="entry name" value="Tscrpt_reg_IclR_N"/>
</dbReference>
<feature type="domain" description="IclR-ED" evidence="5">
    <location>
        <begin position="74"/>
        <end position="262"/>
    </location>
</feature>
<dbReference type="PANTHER" id="PTHR30136">
    <property type="entry name" value="HELIX-TURN-HELIX TRANSCRIPTIONAL REGULATOR, ICLR FAMILY"/>
    <property type="match status" value="1"/>
</dbReference>
<name>A0A3N6MWT7_NATCH</name>
<dbReference type="Gene3D" id="3.30.450.40">
    <property type="match status" value="1"/>
</dbReference>
<gene>
    <name evidence="6" type="ORF">EA472_03935</name>
</gene>
<dbReference type="Proteomes" id="UP000281431">
    <property type="component" value="Unassembled WGS sequence"/>
</dbReference>
<proteinExistence type="predicted"/>
<dbReference type="InterPro" id="IPR050707">
    <property type="entry name" value="HTH_MetabolicPath_Reg"/>
</dbReference>
<dbReference type="Gene3D" id="1.10.10.10">
    <property type="entry name" value="Winged helix-like DNA-binding domain superfamily/Winged helix DNA-binding domain"/>
    <property type="match status" value="1"/>
</dbReference>
<dbReference type="InterPro" id="IPR029016">
    <property type="entry name" value="GAF-like_dom_sf"/>
</dbReference>
<dbReference type="Pfam" id="PF09339">
    <property type="entry name" value="HTH_IclR"/>
    <property type="match status" value="1"/>
</dbReference>
<dbReference type="PROSITE" id="PS51077">
    <property type="entry name" value="HTH_ICLR"/>
    <property type="match status" value="1"/>
</dbReference>
<feature type="domain" description="HTH iclR-type" evidence="4">
    <location>
        <begin position="14"/>
        <end position="73"/>
    </location>
</feature>
<evidence type="ECO:0000259" key="5">
    <source>
        <dbReference type="PROSITE" id="PS51078"/>
    </source>
</evidence>
<dbReference type="AlphaFoldDB" id="A0A3N6MWT7"/>